<evidence type="ECO:0000259" key="3">
    <source>
        <dbReference type="Pfam" id="PF06401"/>
    </source>
</evidence>
<sequence length="332" mass="39236">MTRMTEIGVLPNMVMLILLLCVSCITVNAKDGLPKSIITEENPFRTAKMNFIWLKATHHLTDKSVLKLVKKELDRFDGLYLSAKERSLKSGRNDMHEVDRKLEEAMKKFNLDEVVAAYNRKVKWKDQDGRRSSNTVLGSEKFAVKKLNKLWQAALSGTFTEYQLKTFRKELKDYEKKEEQYHALLQKFRTIPHENAVDDQDDSERAALNQQLKNISRELTNDYEKFHGKIFGTVKSSFRNEEVDALWRMAVLDSNFNESELESIRNELVHFDKHMDRLRYQEEELQSAKQVEGKKDVYEENLEEFEAEFLRLKRKLKRLEKQLETRIRHVEL</sequence>
<feature type="coiled-coil region" evidence="1">
    <location>
        <begin position="288"/>
        <end position="322"/>
    </location>
</feature>
<evidence type="ECO:0000313" key="4">
    <source>
        <dbReference type="EMBL" id="VDD94755.1"/>
    </source>
</evidence>
<dbReference type="SUPFAM" id="SSF47045">
    <property type="entry name" value="RAP domain-like"/>
    <property type="match status" value="3"/>
</dbReference>
<feature type="coiled-coil region" evidence="1">
    <location>
        <begin position="164"/>
        <end position="225"/>
    </location>
</feature>
<dbReference type="AlphaFoldDB" id="A0A0N4VH60"/>
<dbReference type="InterPro" id="IPR038003">
    <property type="entry name" value="A2-macroglobuin_RAP"/>
</dbReference>
<dbReference type="Pfam" id="PF06401">
    <property type="entry name" value="Alpha-2-MRAP_C"/>
    <property type="match status" value="1"/>
</dbReference>
<keyword evidence="5" id="KW-1185">Reference proteome</keyword>
<evidence type="ECO:0000256" key="2">
    <source>
        <dbReference type="SAM" id="SignalP"/>
    </source>
</evidence>
<dbReference type="PANTHER" id="PTHR16560">
    <property type="entry name" value="ALPHA-2-MACROGLOBULIN RECEPTOR-ASSOCIATED PROTEIN"/>
    <property type="match status" value="1"/>
</dbReference>
<reference evidence="4 5" key="2">
    <citation type="submission" date="2018-10" db="EMBL/GenBank/DDBJ databases">
        <authorList>
            <consortium name="Pathogen Informatics"/>
        </authorList>
    </citation>
    <scope>NUCLEOTIDE SEQUENCE [LARGE SCALE GENOMIC DNA]</scope>
</reference>
<dbReference type="GO" id="GO:0005783">
    <property type="term" value="C:endoplasmic reticulum"/>
    <property type="evidence" value="ECO:0007669"/>
    <property type="project" value="InterPro"/>
</dbReference>
<dbReference type="Proteomes" id="UP000274131">
    <property type="component" value="Unassembled WGS sequence"/>
</dbReference>
<reference evidence="6" key="1">
    <citation type="submission" date="2017-02" db="UniProtKB">
        <authorList>
            <consortium name="WormBaseParasite"/>
        </authorList>
    </citation>
    <scope>IDENTIFICATION</scope>
</reference>
<dbReference type="GO" id="GO:0048019">
    <property type="term" value="F:receptor antagonist activity"/>
    <property type="evidence" value="ECO:0007669"/>
    <property type="project" value="InterPro"/>
</dbReference>
<dbReference type="GO" id="GO:0050750">
    <property type="term" value="F:low-density lipoprotein particle receptor binding"/>
    <property type="evidence" value="ECO:0007669"/>
    <property type="project" value="InterPro"/>
</dbReference>
<dbReference type="PANTHER" id="PTHR16560:SF2">
    <property type="entry name" value="ALPHA-2-MACROGLOBULIN RECEPTOR-ASSOCIATED PROTEIN"/>
    <property type="match status" value="1"/>
</dbReference>
<proteinExistence type="predicted"/>
<dbReference type="GO" id="GO:0008201">
    <property type="term" value="F:heparin binding"/>
    <property type="evidence" value="ECO:0007669"/>
    <property type="project" value="InterPro"/>
</dbReference>
<dbReference type="Gene3D" id="1.20.81.10">
    <property type="entry name" value="RAP domain"/>
    <property type="match status" value="3"/>
</dbReference>
<organism evidence="6">
    <name type="scientific">Enterobius vermicularis</name>
    <name type="common">Human pinworm</name>
    <dbReference type="NCBI Taxonomy" id="51028"/>
    <lineage>
        <taxon>Eukaryota</taxon>
        <taxon>Metazoa</taxon>
        <taxon>Ecdysozoa</taxon>
        <taxon>Nematoda</taxon>
        <taxon>Chromadorea</taxon>
        <taxon>Rhabditida</taxon>
        <taxon>Spirurina</taxon>
        <taxon>Oxyuridomorpha</taxon>
        <taxon>Oxyuroidea</taxon>
        <taxon>Oxyuridae</taxon>
        <taxon>Enterobius</taxon>
    </lineage>
</organism>
<dbReference type="WBParaSite" id="EVEC_0001016101-mRNA-1">
    <property type="protein sequence ID" value="EVEC_0001016101-mRNA-1"/>
    <property type="gene ID" value="EVEC_0001016101"/>
</dbReference>
<evidence type="ECO:0000256" key="1">
    <source>
        <dbReference type="SAM" id="Coils"/>
    </source>
</evidence>
<feature type="domain" description="Alpha-2-macroglobulin RAP C-terminal" evidence="3">
    <location>
        <begin position="142"/>
        <end position="332"/>
    </location>
</feature>
<name>A0A0N4VH60_ENTVE</name>
<keyword evidence="2" id="KW-0732">Signal</keyword>
<dbReference type="EMBL" id="UXUI01010101">
    <property type="protein sequence ID" value="VDD94755.1"/>
    <property type="molecule type" value="Genomic_DNA"/>
</dbReference>
<dbReference type="STRING" id="51028.A0A0N4VH60"/>
<dbReference type="InterPro" id="IPR036744">
    <property type="entry name" value="RAP_sf"/>
</dbReference>
<dbReference type="InterPro" id="IPR010483">
    <property type="entry name" value="Alpha_2_MRAP_C"/>
</dbReference>
<accession>A0A0N4VH60</accession>
<dbReference type="OrthoDB" id="5817428at2759"/>
<evidence type="ECO:0000313" key="6">
    <source>
        <dbReference type="WBParaSite" id="EVEC_0001016101-mRNA-1"/>
    </source>
</evidence>
<feature type="signal peptide" evidence="2">
    <location>
        <begin position="1"/>
        <end position="29"/>
    </location>
</feature>
<evidence type="ECO:0000313" key="5">
    <source>
        <dbReference type="Proteomes" id="UP000274131"/>
    </source>
</evidence>
<dbReference type="GO" id="GO:0048259">
    <property type="term" value="P:regulation of receptor-mediated endocytosis"/>
    <property type="evidence" value="ECO:0007669"/>
    <property type="project" value="TreeGrafter"/>
</dbReference>
<protein>
    <submittedName>
        <fullName evidence="6">Alpha-2-MRAP_C domain-containing protein</fullName>
    </submittedName>
</protein>
<feature type="chain" id="PRO_5043122933" evidence="2">
    <location>
        <begin position="30"/>
        <end position="332"/>
    </location>
</feature>
<gene>
    <name evidence="4" type="ORF">EVEC_LOCUS9506</name>
</gene>
<keyword evidence="1" id="KW-0175">Coiled coil</keyword>